<reference evidence="5" key="1">
    <citation type="submission" date="2023-08" db="EMBL/GenBank/DDBJ databases">
        <title>Mucin Metabolism Genes Underlie the Key Renovations of Bacteroides xylanisolvens Genomes in Captive Great Apes.</title>
        <authorList>
            <person name="Nishida A.H."/>
        </authorList>
    </citation>
    <scope>NUCLEOTIDE SEQUENCE</scope>
    <source>
        <strain evidence="5">P13.H9</strain>
    </source>
</reference>
<dbReference type="GO" id="GO:0006631">
    <property type="term" value="P:fatty acid metabolic process"/>
    <property type="evidence" value="ECO:0007669"/>
    <property type="project" value="TreeGrafter"/>
</dbReference>
<dbReference type="SUPFAM" id="SSF56801">
    <property type="entry name" value="Acetyl-CoA synthetase-like"/>
    <property type="match status" value="1"/>
</dbReference>
<dbReference type="InterPro" id="IPR042099">
    <property type="entry name" value="ANL_N_sf"/>
</dbReference>
<feature type="domain" description="AMP-binding enzyme C-terminal" evidence="4">
    <location>
        <begin position="327"/>
        <end position="402"/>
    </location>
</feature>
<dbReference type="InterPro" id="IPR025110">
    <property type="entry name" value="AMP-bd_C"/>
</dbReference>
<dbReference type="Pfam" id="PF00501">
    <property type="entry name" value="AMP-binding"/>
    <property type="match status" value="1"/>
</dbReference>
<dbReference type="Gene3D" id="3.40.50.12780">
    <property type="entry name" value="N-terminal domain of ligase-like"/>
    <property type="match status" value="1"/>
</dbReference>
<gene>
    <name evidence="5" type="ORF">LD004_22855</name>
</gene>
<dbReference type="PANTHER" id="PTHR43201:SF5">
    <property type="entry name" value="MEDIUM-CHAIN ACYL-COA LIGASE ACSF2, MITOCHONDRIAL"/>
    <property type="match status" value="1"/>
</dbReference>
<accession>A0AAW4T2T1</accession>
<evidence type="ECO:0000256" key="2">
    <source>
        <dbReference type="ARBA" id="ARBA00022598"/>
    </source>
</evidence>
<organism evidence="5 6">
    <name type="scientific">Bacteroides xylanisolvens</name>
    <dbReference type="NCBI Taxonomy" id="371601"/>
    <lineage>
        <taxon>Bacteria</taxon>
        <taxon>Pseudomonadati</taxon>
        <taxon>Bacteroidota</taxon>
        <taxon>Bacteroidia</taxon>
        <taxon>Bacteroidales</taxon>
        <taxon>Bacteroidaceae</taxon>
        <taxon>Bacteroides</taxon>
    </lineage>
</organism>
<dbReference type="CDD" id="cd04433">
    <property type="entry name" value="AFD_class_I"/>
    <property type="match status" value="1"/>
</dbReference>
<keyword evidence="2 5" id="KW-0436">Ligase</keyword>
<dbReference type="AlphaFoldDB" id="A0AAW4T2T1"/>
<feature type="domain" description="AMP-dependent synthetase/ligase" evidence="3">
    <location>
        <begin position="99"/>
        <end position="247"/>
    </location>
</feature>
<dbReference type="PANTHER" id="PTHR43201">
    <property type="entry name" value="ACYL-COA SYNTHETASE"/>
    <property type="match status" value="1"/>
</dbReference>
<evidence type="ECO:0000313" key="6">
    <source>
        <dbReference type="Proteomes" id="UP001198461"/>
    </source>
</evidence>
<name>A0AAW4T2T1_9BACE</name>
<dbReference type="Gene3D" id="3.30.300.30">
    <property type="match status" value="1"/>
</dbReference>
<comment type="similarity">
    <text evidence="1">Belongs to the ATP-dependent AMP-binding enzyme family.</text>
</comment>
<dbReference type="InterPro" id="IPR000873">
    <property type="entry name" value="AMP-dep_synth/lig_dom"/>
</dbReference>
<proteinExistence type="inferred from homology"/>
<dbReference type="Pfam" id="PF13193">
    <property type="entry name" value="AMP-binding_C"/>
    <property type="match status" value="1"/>
</dbReference>
<protein>
    <submittedName>
        <fullName evidence="5">Fatty acid--CoA ligase family protein</fullName>
    </submittedName>
</protein>
<dbReference type="Proteomes" id="UP001198461">
    <property type="component" value="Unassembled WGS sequence"/>
</dbReference>
<evidence type="ECO:0000256" key="1">
    <source>
        <dbReference type="ARBA" id="ARBA00006432"/>
    </source>
</evidence>
<comment type="caution">
    <text evidence="5">The sequence shown here is derived from an EMBL/GenBank/DDBJ whole genome shotgun (WGS) entry which is preliminary data.</text>
</comment>
<evidence type="ECO:0000259" key="4">
    <source>
        <dbReference type="Pfam" id="PF13193"/>
    </source>
</evidence>
<dbReference type="RefSeq" id="WP_225451285.1">
    <property type="nucleotide sequence ID" value="NZ_JAIWXB010000040.1"/>
</dbReference>
<evidence type="ECO:0000259" key="3">
    <source>
        <dbReference type="Pfam" id="PF00501"/>
    </source>
</evidence>
<dbReference type="EMBL" id="JAIWYE010000038">
    <property type="protein sequence ID" value="MCA4706444.1"/>
    <property type="molecule type" value="Genomic_DNA"/>
</dbReference>
<sequence>MDTFLIDDGRVYSYENLLSFLNNNSSYFPLYKTECIYSLLANLVMALANNKPLVLLDSDLNWSELEDRVDKALVNVSLPLCPSVFHSMDDVISAIQRSQSEITIFTSGTTGQPKKVTHTIPSFIRSVRLGDKYENQIWAFAYNPTHMAGLQVFFQVFMNKNTLVNIFGKSRNEVFAFVDKYQITHISATPTFYRLLLPFEREYNSVVRVTFGGEKSNERLYDSIKKIFPFAKLNNVYASTEAGSLFAAKGDCFQIPRELYNKFKIENDELLIHKSLLGKSDTFEFEDDYYHSGDLIEWIDKKEGLFKFKSRKNELINIGGYKVNPSEVESMLLNIDGVQQVLVYGKKNSVLGYVLCADIVLAHNSHMTEIDIREYLQEHLQDFKIPRRIRFVDSMLLTRTGKLKRI</sequence>
<dbReference type="InterPro" id="IPR045851">
    <property type="entry name" value="AMP-bd_C_sf"/>
</dbReference>
<dbReference type="GO" id="GO:0031956">
    <property type="term" value="F:medium-chain fatty acid-CoA ligase activity"/>
    <property type="evidence" value="ECO:0007669"/>
    <property type="project" value="TreeGrafter"/>
</dbReference>
<evidence type="ECO:0000313" key="5">
    <source>
        <dbReference type="EMBL" id="MCA4706444.1"/>
    </source>
</evidence>